<organism evidence="4 5">
    <name type="scientific">Planotetraspora thailandica</name>
    <dbReference type="NCBI Taxonomy" id="487172"/>
    <lineage>
        <taxon>Bacteria</taxon>
        <taxon>Bacillati</taxon>
        <taxon>Actinomycetota</taxon>
        <taxon>Actinomycetes</taxon>
        <taxon>Streptosporangiales</taxon>
        <taxon>Streptosporangiaceae</taxon>
        <taxon>Planotetraspora</taxon>
    </lineage>
</organism>
<evidence type="ECO:0008006" key="6">
    <source>
        <dbReference type="Google" id="ProtNLM"/>
    </source>
</evidence>
<protein>
    <recommendedName>
        <fullName evidence="6">Glycoprotein</fullName>
    </recommendedName>
</protein>
<dbReference type="InterPro" id="IPR046112">
    <property type="entry name" value="DUF6049"/>
</dbReference>
<reference evidence="4" key="1">
    <citation type="submission" date="2021-01" db="EMBL/GenBank/DDBJ databases">
        <title>Whole genome shotgun sequence of Planotetraspora thailandica NBRC 104271.</title>
        <authorList>
            <person name="Komaki H."/>
            <person name="Tamura T."/>
        </authorList>
    </citation>
    <scope>NUCLEOTIDE SEQUENCE</scope>
    <source>
        <strain evidence="4">NBRC 104271</strain>
    </source>
</reference>
<evidence type="ECO:0000256" key="1">
    <source>
        <dbReference type="SAM" id="MobiDB-lite"/>
    </source>
</evidence>
<proteinExistence type="predicted"/>
<keyword evidence="2" id="KW-0812">Transmembrane</keyword>
<feature type="chain" id="PRO_5038540390" description="Glycoprotein" evidence="3">
    <location>
        <begin position="23"/>
        <end position="728"/>
    </location>
</feature>
<sequence length="728" mass="76362">MIRKAALLALLTAALLVPPSMAGTAAAAPRGLGKMAAAPANPLVIGQITPEVASDPAAPITISGTVTGSPSTPIRMRIHYSPSQPFQTRADMDRYATGEADLTTSYNTKIQYAQLDQSGKYAFRFVVTPQEIGMTQAGVYPLGLELVDGTTLQPIASDRTFLTYAPKGQKTPQIKLAVALPVIDQPHRADDTTFMNDDLHASVTSGRLARLLQLVQGTGKAVTWFVDPVVLEDARQSSAGPYKVGVDDKAQRKAPDAATAQWFDALRTALTGKPVMATPYADPDITGLVHNGLDAQAAAAIQRGSAVATSLLGRNVPASTAWPAGGAVDRDGLDELATAGVTSVLLSGSTLPPNPATTTTPGAAATVDTVSGPVTALLSDPTLSQILGGDASSQGGVALARQRFVAETAMIAFEQSAQQPPTGLAPKAAVRTIVVAPTNPLWNPDPKYVLGLLGSVSKVPWLRMTTLDATKTAKNQVTRSDLVYTDKNRQSELGRTYLEKVRKLSDQADAAATVTKEHTQLFHDAILRLTSATWRGDSKDANTFAEQVADAIETRMDDVSVINTPRAVAGSNGQVPVTVANNLDREVNIVIRVTSDNTKKLGIDAAGGAYQTDPISILKDRSQLVNVPVTVPEGGGEATISIQLLTAEGKPYGPPVHVTVRATGYTGIALAIVGTALVIMLAAVVMRILRRRSRKSFPFSPAEDAATPEPESGQAEPVPAERAETPPA</sequence>
<keyword evidence="2" id="KW-1133">Transmembrane helix</keyword>
<dbReference type="AlphaFoldDB" id="A0A8J3V8X3"/>
<dbReference type="RefSeq" id="WP_203942531.1">
    <property type="nucleotide sequence ID" value="NZ_BOOR01000005.1"/>
</dbReference>
<feature type="signal peptide" evidence="3">
    <location>
        <begin position="1"/>
        <end position="22"/>
    </location>
</feature>
<comment type="caution">
    <text evidence="4">The sequence shown here is derived from an EMBL/GenBank/DDBJ whole genome shotgun (WGS) entry which is preliminary data.</text>
</comment>
<keyword evidence="5" id="KW-1185">Reference proteome</keyword>
<dbReference type="Pfam" id="PF19516">
    <property type="entry name" value="DUF6049"/>
    <property type="match status" value="1"/>
</dbReference>
<keyword evidence="2" id="KW-0472">Membrane</keyword>
<keyword evidence="3" id="KW-0732">Signal</keyword>
<evidence type="ECO:0000313" key="5">
    <source>
        <dbReference type="Proteomes" id="UP000605992"/>
    </source>
</evidence>
<evidence type="ECO:0000256" key="3">
    <source>
        <dbReference type="SAM" id="SignalP"/>
    </source>
</evidence>
<evidence type="ECO:0000256" key="2">
    <source>
        <dbReference type="SAM" id="Phobius"/>
    </source>
</evidence>
<feature type="region of interest" description="Disordered" evidence="1">
    <location>
        <begin position="696"/>
        <end position="728"/>
    </location>
</feature>
<name>A0A8J3V8X3_9ACTN</name>
<evidence type="ECO:0000313" key="4">
    <source>
        <dbReference type="EMBL" id="GII52215.1"/>
    </source>
</evidence>
<accession>A0A8J3V8X3</accession>
<gene>
    <name evidence="4" type="ORF">Pth03_06040</name>
</gene>
<feature type="transmembrane region" description="Helical" evidence="2">
    <location>
        <begin position="665"/>
        <end position="689"/>
    </location>
</feature>
<dbReference type="EMBL" id="BOOR01000005">
    <property type="protein sequence ID" value="GII52215.1"/>
    <property type="molecule type" value="Genomic_DNA"/>
</dbReference>
<feature type="compositionally biased region" description="Basic and acidic residues" evidence="1">
    <location>
        <begin position="719"/>
        <end position="728"/>
    </location>
</feature>
<dbReference type="Proteomes" id="UP000605992">
    <property type="component" value="Unassembled WGS sequence"/>
</dbReference>